<gene>
    <name evidence="2" type="ORF">DFH08DRAFT_871158</name>
</gene>
<accession>A0AAD6ZXS1</accession>
<sequence>MPHSSPSADAHSNLAWLAREFLITVALSFLCLLAIIQTVQYNATLLVVETPPCTEKSLSCTPCARISLHLAALSPLDVLKVTTICAALVFVGMEAAARVLLRMGWSPASSPRVGDAEACVIEARGEVWTDRKVDPIPRLGVISLSDVSFRSIIHFISRDCISILGSGTRLSCNPEVLT</sequence>
<evidence type="ECO:0000313" key="2">
    <source>
        <dbReference type="EMBL" id="KAJ7343710.1"/>
    </source>
</evidence>
<proteinExistence type="predicted"/>
<keyword evidence="3" id="KW-1185">Reference proteome</keyword>
<comment type="caution">
    <text evidence="2">The sequence shown here is derived from an EMBL/GenBank/DDBJ whole genome shotgun (WGS) entry which is preliminary data.</text>
</comment>
<name>A0AAD6ZXS1_9AGAR</name>
<dbReference type="AlphaFoldDB" id="A0AAD6ZXS1"/>
<protein>
    <submittedName>
        <fullName evidence="2">Uncharacterized protein</fullName>
    </submittedName>
</protein>
<dbReference type="EMBL" id="JARIHO010000022">
    <property type="protein sequence ID" value="KAJ7343710.1"/>
    <property type="molecule type" value="Genomic_DNA"/>
</dbReference>
<keyword evidence="1" id="KW-0812">Transmembrane</keyword>
<evidence type="ECO:0000313" key="3">
    <source>
        <dbReference type="Proteomes" id="UP001218218"/>
    </source>
</evidence>
<organism evidence="2 3">
    <name type="scientific">Mycena albidolilacea</name>
    <dbReference type="NCBI Taxonomy" id="1033008"/>
    <lineage>
        <taxon>Eukaryota</taxon>
        <taxon>Fungi</taxon>
        <taxon>Dikarya</taxon>
        <taxon>Basidiomycota</taxon>
        <taxon>Agaricomycotina</taxon>
        <taxon>Agaricomycetes</taxon>
        <taxon>Agaricomycetidae</taxon>
        <taxon>Agaricales</taxon>
        <taxon>Marasmiineae</taxon>
        <taxon>Mycenaceae</taxon>
        <taxon>Mycena</taxon>
    </lineage>
</organism>
<dbReference type="Proteomes" id="UP001218218">
    <property type="component" value="Unassembled WGS sequence"/>
</dbReference>
<reference evidence="2" key="1">
    <citation type="submission" date="2023-03" db="EMBL/GenBank/DDBJ databases">
        <title>Massive genome expansion in bonnet fungi (Mycena s.s.) driven by repeated elements and novel gene families across ecological guilds.</title>
        <authorList>
            <consortium name="Lawrence Berkeley National Laboratory"/>
            <person name="Harder C.B."/>
            <person name="Miyauchi S."/>
            <person name="Viragh M."/>
            <person name="Kuo A."/>
            <person name="Thoen E."/>
            <person name="Andreopoulos B."/>
            <person name="Lu D."/>
            <person name="Skrede I."/>
            <person name="Drula E."/>
            <person name="Henrissat B."/>
            <person name="Morin E."/>
            <person name="Kohler A."/>
            <person name="Barry K."/>
            <person name="LaButti K."/>
            <person name="Morin E."/>
            <person name="Salamov A."/>
            <person name="Lipzen A."/>
            <person name="Mereny Z."/>
            <person name="Hegedus B."/>
            <person name="Baldrian P."/>
            <person name="Stursova M."/>
            <person name="Weitz H."/>
            <person name="Taylor A."/>
            <person name="Grigoriev I.V."/>
            <person name="Nagy L.G."/>
            <person name="Martin F."/>
            <person name="Kauserud H."/>
        </authorList>
    </citation>
    <scope>NUCLEOTIDE SEQUENCE</scope>
    <source>
        <strain evidence="2">CBHHK002</strain>
    </source>
</reference>
<keyword evidence="1" id="KW-1133">Transmembrane helix</keyword>
<feature type="transmembrane region" description="Helical" evidence="1">
    <location>
        <begin position="21"/>
        <end position="39"/>
    </location>
</feature>
<keyword evidence="1" id="KW-0472">Membrane</keyword>
<evidence type="ECO:0000256" key="1">
    <source>
        <dbReference type="SAM" id="Phobius"/>
    </source>
</evidence>